<evidence type="ECO:0000313" key="2">
    <source>
        <dbReference type="EMBL" id="KRX40454.1"/>
    </source>
</evidence>
<keyword evidence="1" id="KW-1133">Transmembrane helix</keyword>
<dbReference type="Proteomes" id="UP000055048">
    <property type="component" value="Unassembled WGS sequence"/>
</dbReference>
<evidence type="ECO:0000313" key="3">
    <source>
        <dbReference type="Proteomes" id="UP000055048"/>
    </source>
</evidence>
<feature type="transmembrane region" description="Helical" evidence="1">
    <location>
        <begin position="12"/>
        <end position="31"/>
    </location>
</feature>
<reference evidence="2 3" key="1">
    <citation type="submission" date="2015-01" db="EMBL/GenBank/DDBJ databases">
        <title>Evolution of Trichinella species and genotypes.</title>
        <authorList>
            <person name="Korhonen P.K."/>
            <person name="Edoardo P."/>
            <person name="Giuseppe L.R."/>
            <person name="Gasser R.B."/>
        </authorList>
    </citation>
    <scope>NUCLEOTIDE SEQUENCE [LARGE SCALE GENOMIC DNA]</scope>
    <source>
        <strain evidence="2">ISS417</strain>
    </source>
</reference>
<sequence length="98" mass="10956">MKEKRLHDGQHRLPGSTIVTVFIGFLLLLVGKNSLIVHVVVSKFKAVTNFDVVVEHACKLDEIETTFSRGNIDDDWTNQRDACVVSSSSRRESTKQVG</sequence>
<keyword evidence="3" id="KW-1185">Reference proteome</keyword>
<comment type="caution">
    <text evidence="2">The sequence shown here is derived from an EMBL/GenBank/DDBJ whole genome shotgun (WGS) entry which is preliminary data.</text>
</comment>
<organism evidence="2 3">
    <name type="scientific">Trichinella murrelli</name>
    <dbReference type="NCBI Taxonomy" id="144512"/>
    <lineage>
        <taxon>Eukaryota</taxon>
        <taxon>Metazoa</taxon>
        <taxon>Ecdysozoa</taxon>
        <taxon>Nematoda</taxon>
        <taxon>Enoplea</taxon>
        <taxon>Dorylaimia</taxon>
        <taxon>Trichinellida</taxon>
        <taxon>Trichinellidae</taxon>
        <taxon>Trichinella</taxon>
    </lineage>
</organism>
<dbReference type="EMBL" id="JYDJ01000199">
    <property type="protein sequence ID" value="KRX40454.1"/>
    <property type="molecule type" value="Genomic_DNA"/>
</dbReference>
<protein>
    <recommendedName>
        <fullName evidence="4">Transmembrane protein</fullName>
    </recommendedName>
</protein>
<keyword evidence="1" id="KW-0472">Membrane</keyword>
<keyword evidence="1" id="KW-0812">Transmembrane</keyword>
<gene>
    <name evidence="2" type="ORF">T05_9227</name>
</gene>
<evidence type="ECO:0000256" key="1">
    <source>
        <dbReference type="SAM" id="Phobius"/>
    </source>
</evidence>
<dbReference type="AlphaFoldDB" id="A0A0V0TNC0"/>
<accession>A0A0V0TNC0</accession>
<name>A0A0V0TNC0_9BILA</name>
<evidence type="ECO:0008006" key="4">
    <source>
        <dbReference type="Google" id="ProtNLM"/>
    </source>
</evidence>
<proteinExistence type="predicted"/>